<proteinExistence type="predicted"/>
<protein>
    <submittedName>
        <fullName evidence="1">Uncharacterized protein</fullName>
    </submittedName>
</protein>
<evidence type="ECO:0000313" key="1">
    <source>
        <dbReference type="EnsemblMetazoa" id="GPAI016493-PA"/>
    </source>
</evidence>
<evidence type="ECO:0000313" key="2">
    <source>
        <dbReference type="Proteomes" id="UP000092445"/>
    </source>
</evidence>
<sequence length="277" mass="32510">MKKAFLIILFDLKKTFMSENYGIINDLTSCQVKKKNENEQNIEKRNHVVLLYLDSVMTTSKFYPEYQTAKFEDYLNRCMRLFTICKTSKIDSCVAPLVMTAKANKQEVIKSKGLLITRMLRKRIQAIWKRLGLSYSSVYSVRIRCDEFPRSVDFGFKILLCSALRFVTLQTRACIRHELLHTRARRLNLAHIVTFSEKRIIQQIQNIPRIERAASTIARQPHDLNVYFKNYVHTTQNMMPIQQIDTSYNIINNLVFSSSPSVQHGMKDYVHEHSWQC</sequence>
<dbReference type="AlphaFoldDB" id="A0A1A9ZJ97"/>
<accession>A0A1A9ZJ97</accession>
<dbReference type="VEuPathDB" id="VectorBase:GPAI016493"/>
<organism evidence="1 2">
    <name type="scientific">Glossina pallidipes</name>
    <name type="common">Tsetse fly</name>
    <dbReference type="NCBI Taxonomy" id="7398"/>
    <lineage>
        <taxon>Eukaryota</taxon>
        <taxon>Metazoa</taxon>
        <taxon>Ecdysozoa</taxon>
        <taxon>Arthropoda</taxon>
        <taxon>Hexapoda</taxon>
        <taxon>Insecta</taxon>
        <taxon>Pterygota</taxon>
        <taxon>Neoptera</taxon>
        <taxon>Endopterygota</taxon>
        <taxon>Diptera</taxon>
        <taxon>Brachycera</taxon>
        <taxon>Muscomorpha</taxon>
        <taxon>Hippoboscoidea</taxon>
        <taxon>Glossinidae</taxon>
        <taxon>Glossina</taxon>
    </lineage>
</organism>
<dbReference type="Proteomes" id="UP000092445">
    <property type="component" value="Unassembled WGS sequence"/>
</dbReference>
<dbReference type="EnsemblMetazoa" id="GPAI016493-RA">
    <property type="protein sequence ID" value="GPAI016493-PA"/>
    <property type="gene ID" value="GPAI016493"/>
</dbReference>
<name>A0A1A9ZJ97_GLOPL</name>
<reference evidence="2" key="1">
    <citation type="submission" date="2014-03" db="EMBL/GenBank/DDBJ databases">
        <authorList>
            <person name="Aksoy S."/>
            <person name="Warren W."/>
            <person name="Wilson R.K."/>
        </authorList>
    </citation>
    <scope>NUCLEOTIDE SEQUENCE [LARGE SCALE GENOMIC DNA]</scope>
    <source>
        <strain evidence="2">IAEA</strain>
    </source>
</reference>
<reference evidence="1" key="2">
    <citation type="submission" date="2020-05" db="UniProtKB">
        <authorList>
            <consortium name="EnsemblMetazoa"/>
        </authorList>
    </citation>
    <scope>IDENTIFICATION</scope>
    <source>
        <strain evidence="1">IAEA</strain>
    </source>
</reference>
<keyword evidence="2" id="KW-1185">Reference proteome</keyword>